<comment type="cofactor">
    <cofactor evidence="5">
        <name>Ca(2+)</name>
        <dbReference type="ChEBI" id="CHEBI:29108"/>
    </cofactor>
    <text evidence="5">Binds 2 calcium ions per subunit.</text>
</comment>
<reference evidence="7" key="1">
    <citation type="submission" date="2020-04" db="EMBL/GenBank/DDBJ databases">
        <authorList>
            <person name="Alioto T."/>
            <person name="Alioto T."/>
            <person name="Gomez Garrido J."/>
        </authorList>
    </citation>
    <scope>NUCLEOTIDE SEQUENCE</scope>
    <source>
        <strain evidence="7">A484AB</strain>
    </source>
</reference>
<gene>
    <name evidence="7" type="ORF">PACLA_8A018787</name>
</gene>
<dbReference type="Proteomes" id="UP001152795">
    <property type="component" value="Unassembled WGS sequence"/>
</dbReference>
<dbReference type="PRINTS" id="PR00895">
    <property type="entry name" value="PENTAXIN"/>
</dbReference>
<keyword evidence="8" id="KW-1185">Reference proteome</keyword>
<protein>
    <recommendedName>
        <fullName evidence="5">Pentraxin family member</fullName>
    </recommendedName>
</protein>
<dbReference type="PANTHER" id="PTHR19277">
    <property type="entry name" value="PENTRAXIN"/>
    <property type="match status" value="1"/>
</dbReference>
<evidence type="ECO:0000256" key="3">
    <source>
        <dbReference type="ARBA" id="ARBA00023157"/>
    </source>
</evidence>
<dbReference type="GO" id="GO:0046872">
    <property type="term" value="F:metal ion binding"/>
    <property type="evidence" value="ECO:0007669"/>
    <property type="project" value="UniProtKB-KW"/>
</dbReference>
<accession>A0A7D9KAX4</accession>
<dbReference type="Gene3D" id="2.60.120.200">
    <property type="match status" value="1"/>
</dbReference>
<dbReference type="OrthoDB" id="5949213at2759"/>
<comment type="subunit">
    <text evidence="5">Homopentamer. Pentaxin (or pentraxin) have a discoid arrangement of 5 non-covalently bound subunits.</text>
</comment>
<evidence type="ECO:0000256" key="1">
    <source>
        <dbReference type="ARBA" id="ARBA00022723"/>
    </source>
</evidence>
<dbReference type="EMBL" id="CACRXK020031003">
    <property type="protein sequence ID" value="CAB4042863.1"/>
    <property type="molecule type" value="Genomic_DNA"/>
</dbReference>
<dbReference type="InterPro" id="IPR001759">
    <property type="entry name" value="PTX_dom"/>
</dbReference>
<dbReference type="PANTHER" id="PTHR19277:SF125">
    <property type="entry name" value="B6"/>
    <property type="match status" value="1"/>
</dbReference>
<dbReference type="Pfam" id="PF00354">
    <property type="entry name" value="Pentaxin"/>
    <property type="match status" value="1"/>
</dbReference>
<keyword evidence="3" id="KW-1015">Disulfide bond</keyword>
<comment type="similarity">
    <text evidence="5">Belongs to the pentraxin family.</text>
</comment>
<comment type="subcellular location">
    <subcellularLocation>
        <location evidence="5">Secreted</location>
    </subcellularLocation>
</comment>
<dbReference type="InterPro" id="IPR013320">
    <property type="entry name" value="ConA-like_dom_sf"/>
</dbReference>
<comment type="caution">
    <text evidence="7">The sequence shown here is derived from an EMBL/GenBank/DDBJ whole genome shotgun (WGS) entry which is preliminary data.</text>
</comment>
<dbReference type="AlphaFoldDB" id="A0A7D9KAX4"/>
<evidence type="ECO:0000256" key="4">
    <source>
        <dbReference type="ARBA" id="ARBA00023180"/>
    </source>
</evidence>
<keyword evidence="2 5" id="KW-0106">Calcium</keyword>
<dbReference type="PROSITE" id="PS51828">
    <property type="entry name" value="PTX_2"/>
    <property type="match status" value="1"/>
</dbReference>
<dbReference type="SMART" id="SM00159">
    <property type="entry name" value="PTX"/>
    <property type="match status" value="1"/>
</dbReference>
<evidence type="ECO:0000256" key="5">
    <source>
        <dbReference type="RuleBase" id="RU362112"/>
    </source>
</evidence>
<evidence type="ECO:0000259" key="6">
    <source>
        <dbReference type="PROSITE" id="PS51828"/>
    </source>
</evidence>
<proteinExistence type="inferred from homology"/>
<evidence type="ECO:0000256" key="2">
    <source>
        <dbReference type="ARBA" id="ARBA00022837"/>
    </source>
</evidence>
<keyword evidence="4" id="KW-0325">Glycoprotein</keyword>
<name>A0A7D9KAX4_PARCT</name>
<organism evidence="7 8">
    <name type="scientific">Paramuricea clavata</name>
    <name type="common">Red gorgonian</name>
    <name type="synonym">Violescent sea-whip</name>
    <dbReference type="NCBI Taxonomy" id="317549"/>
    <lineage>
        <taxon>Eukaryota</taxon>
        <taxon>Metazoa</taxon>
        <taxon>Cnidaria</taxon>
        <taxon>Anthozoa</taxon>
        <taxon>Octocorallia</taxon>
        <taxon>Malacalcyonacea</taxon>
        <taxon>Plexauridae</taxon>
        <taxon>Paramuricea</taxon>
    </lineage>
</organism>
<evidence type="ECO:0000313" key="8">
    <source>
        <dbReference type="Proteomes" id="UP001152795"/>
    </source>
</evidence>
<sequence length="220" mass="24676">MTNCLYVSEPSFSVLFPRHSIEDYVEVDDPDLPELSAFSICAWAKFVKNGDGTILSYAVPTEDNEIAIWCYTTKVRFSLKDGWTTTYNSLLSDGFWHSICLTWSNVDGNLTVYKDNVMTDQASGVATGKNIFGGGRWVLGQDQDSVGGGFAIKDAFQGELAEVNVWGRVLTKQEIAWFSTDCQRRMNGDVKSWPEFRTGLRREVRAVDEPSCTKCKFEVS</sequence>
<dbReference type="GO" id="GO:0005576">
    <property type="term" value="C:extracellular region"/>
    <property type="evidence" value="ECO:0007669"/>
    <property type="project" value="UniProtKB-SubCell"/>
</dbReference>
<evidence type="ECO:0000313" key="7">
    <source>
        <dbReference type="EMBL" id="CAB4042863.1"/>
    </source>
</evidence>
<keyword evidence="1 5" id="KW-0479">Metal-binding</keyword>
<dbReference type="InterPro" id="IPR051360">
    <property type="entry name" value="Neuronal_Pentraxin_Related"/>
</dbReference>
<feature type="domain" description="Pentraxin (PTX)" evidence="6">
    <location>
        <begin position="10"/>
        <end position="214"/>
    </location>
</feature>
<dbReference type="SUPFAM" id="SSF49899">
    <property type="entry name" value="Concanavalin A-like lectins/glucanases"/>
    <property type="match status" value="1"/>
</dbReference>